<comment type="caution">
    <text evidence="2">The sequence shown here is derived from an EMBL/GenBank/DDBJ whole genome shotgun (WGS) entry which is preliminary data.</text>
</comment>
<dbReference type="EMBL" id="JASPKY010000031">
    <property type="protein sequence ID" value="KAK9747431.1"/>
    <property type="molecule type" value="Genomic_DNA"/>
</dbReference>
<keyword evidence="2" id="KW-0808">Transferase</keyword>
<evidence type="ECO:0000313" key="2">
    <source>
        <dbReference type="EMBL" id="KAK9747431.1"/>
    </source>
</evidence>
<keyword evidence="3" id="KW-1185">Reference proteome</keyword>
<feature type="compositionally biased region" description="Basic and acidic residues" evidence="1">
    <location>
        <begin position="60"/>
        <end position="74"/>
    </location>
</feature>
<organism evidence="2 3">
    <name type="scientific">Popillia japonica</name>
    <name type="common">Japanese beetle</name>
    <dbReference type="NCBI Taxonomy" id="7064"/>
    <lineage>
        <taxon>Eukaryota</taxon>
        <taxon>Metazoa</taxon>
        <taxon>Ecdysozoa</taxon>
        <taxon>Arthropoda</taxon>
        <taxon>Hexapoda</taxon>
        <taxon>Insecta</taxon>
        <taxon>Pterygota</taxon>
        <taxon>Neoptera</taxon>
        <taxon>Endopterygota</taxon>
        <taxon>Coleoptera</taxon>
        <taxon>Polyphaga</taxon>
        <taxon>Scarabaeiformia</taxon>
        <taxon>Scarabaeidae</taxon>
        <taxon>Rutelinae</taxon>
        <taxon>Popillia</taxon>
    </lineage>
</organism>
<dbReference type="GO" id="GO:0016301">
    <property type="term" value="F:kinase activity"/>
    <property type="evidence" value="ECO:0007669"/>
    <property type="project" value="UniProtKB-KW"/>
</dbReference>
<keyword evidence="2" id="KW-0418">Kinase</keyword>
<gene>
    <name evidence="2" type="ORF">QE152_g5357</name>
</gene>
<dbReference type="AlphaFoldDB" id="A0AAW1MLQ5"/>
<feature type="compositionally biased region" description="Basic and acidic residues" evidence="1">
    <location>
        <begin position="32"/>
        <end position="48"/>
    </location>
</feature>
<name>A0AAW1MLQ5_POPJA</name>
<sequence>MASWIHRSICLKNIKVYCVFPTFHTAHTRSRPRLEREREYDEYTDRDYPGQTHLPPHLSSTEDYRDRGDHQEEP</sequence>
<dbReference type="Proteomes" id="UP001458880">
    <property type="component" value="Unassembled WGS sequence"/>
</dbReference>
<accession>A0AAW1MLQ5</accession>
<evidence type="ECO:0000256" key="1">
    <source>
        <dbReference type="SAM" id="MobiDB-lite"/>
    </source>
</evidence>
<evidence type="ECO:0000313" key="3">
    <source>
        <dbReference type="Proteomes" id="UP001458880"/>
    </source>
</evidence>
<reference evidence="2 3" key="1">
    <citation type="journal article" date="2024" name="BMC Genomics">
        <title>De novo assembly and annotation of Popillia japonica's genome with initial clues to its potential as an invasive pest.</title>
        <authorList>
            <person name="Cucini C."/>
            <person name="Boschi S."/>
            <person name="Funari R."/>
            <person name="Cardaioli E."/>
            <person name="Iannotti N."/>
            <person name="Marturano G."/>
            <person name="Paoli F."/>
            <person name="Bruttini M."/>
            <person name="Carapelli A."/>
            <person name="Frati F."/>
            <person name="Nardi F."/>
        </authorList>
    </citation>
    <scope>NUCLEOTIDE SEQUENCE [LARGE SCALE GENOMIC DNA]</scope>
    <source>
        <strain evidence="2">DMR45628</strain>
    </source>
</reference>
<protein>
    <submittedName>
        <fullName evidence="2">Guanylate kinase</fullName>
    </submittedName>
</protein>
<feature type="region of interest" description="Disordered" evidence="1">
    <location>
        <begin position="27"/>
        <end position="74"/>
    </location>
</feature>
<proteinExistence type="predicted"/>